<reference evidence="2" key="1">
    <citation type="journal article" date="2022" name="bioRxiv">
        <title>Sequencing and chromosome-scale assembly of the giantPleurodeles waltlgenome.</title>
        <authorList>
            <person name="Brown T."/>
            <person name="Elewa A."/>
            <person name="Iarovenko S."/>
            <person name="Subramanian E."/>
            <person name="Araus A.J."/>
            <person name="Petzold A."/>
            <person name="Susuki M."/>
            <person name="Suzuki K.-i.T."/>
            <person name="Hayashi T."/>
            <person name="Toyoda A."/>
            <person name="Oliveira C."/>
            <person name="Osipova E."/>
            <person name="Leigh N.D."/>
            <person name="Simon A."/>
            <person name="Yun M.H."/>
        </authorList>
    </citation>
    <scope>NUCLEOTIDE SEQUENCE</scope>
    <source>
        <strain evidence="2">20211129_DDA</strain>
        <tissue evidence="2">Liver</tissue>
    </source>
</reference>
<evidence type="ECO:0000313" key="2">
    <source>
        <dbReference type="EMBL" id="KAJ1098961.1"/>
    </source>
</evidence>
<dbReference type="Proteomes" id="UP001066276">
    <property type="component" value="Chromosome 10"/>
</dbReference>
<evidence type="ECO:0000256" key="1">
    <source>
        <dbReference type="SAM" id="MobiDB-lite"/>
    </source>
</evidence>
<feature type="region of interest" description="Disordered" evidence="1">
    <location>
        <begin position="35"/>
        <end position="55"/>
    </location>
</feature>
<organism evidence="2 3">
    <name type="scientific">Pleurodeles waltl</name>
    <name type="common">Iberian ribbed newt</name>
    <dbReference type="NCBI Taxonomy" id="8319"/>
    <lineage>
        <taxon>Eukaryota</taxon>
        <taxon>Metazoa</taxon>
        <taxon>Chordata</taxon>
        <taxon>Craniata</taxon>
        <taxon>Vertebrata</taxon>
        <taxon>Euteleostomi</taxon>
        <taxon>Amphibia</taxon>
        <taxon>Batrachia</taxon>
        <taxon>Caudata</taxon>
        <taxon>Salamandroidea</taxon>
        <taxon>Salamandridae</taxon>
        <taxon>Pleurodelinae</taxon>
        <taxon>Pleurodeles</taxon>
    </lineage>
</organism>
<sequence>MLPFEALFRVHKTDSHQAGRKITCARLSLSKLHSRRSTYSHQTQGGGSRVAKISQAPQKARRRALMEVWWIALLALAFASRDYCAPLENQLSRDENNSIVEAVNTYKGDRNTSSVFRLLDVGTKGKQNVKNCSALISGDTVNTTVIRCDPTKPIFVNAERQKQWRENMTEERKERRYENPSGLRKNVLDKPKLNITGGSSNVACVSCVVCTITNSC</sequence>
<protein>
    <submittedName>
        <fullName evidence="2">Uncharacterized protein</fullName>
    </submittedName>
</protein>
<gene>
    <name evidence="2" type="ORF">NDU88_004068</name>
</gene>
<accession>A0AAV7M587</accession>
<comment type="caution">
    <text evidence="2">The sequence shown here is derived from an EMBL/GenBank/DDBJ whole genome shotgun (WGS) entry which is preliminary data.</text>
</comment>
<evidence type="ECO:0000313" key="3">
    <source>
        <dbReference type="Proteomes" id="UP001066276"/>
    </source>
</evidence>
<proteinExistence type="predicted"/>
<dbReference type="AlphaFoldDB" id="A0AAV7M587"/>
<dbReference type="EMBL" id="JANPWB010000014">
    <property type="protein sequence ID" value="KAJ1098961.1"/>
    <property type="molecule type" value="Genomic_DNA"/>
</dbReference>
<name>A0AAV7M587_PLEWA</name>
<keyword evidence="3" id="KW-1185">Reference proteome</keyword>